<comment type="caution">
    <text evidence="1">The sequence shown here is derived from an EMBL/GenBank/DDBJ whole genome shotgun (WGS) entry which is preliminary data.</text>
</comment>
<keyword evidence="2" id="KW-1185">Reference proteome</keyword>
<dbReference type="EMBL" id="JASPKY010000588">
    <property type="protein sequence ID" value="KAK9688525.1"/>
    <property type="molecule type" value="Genomic_DNA"/>
</dbReference>
<reference evidence="1 2" key="1">
    <citation type="journal article" date="2024" name="BMC Genomics">
        <title>De novo assembly and annotation of Popillia japonica's genome with initial clues to its potential as an invasive pest.</title>
        <authorList>
            <person name="Cucini C."/>
            <person name="Boschi S."/>
            <person name="Funari R."/>
            <person name="Cardaioli E."/>
            <person name="Iannotti N."/>
            <person name="Marturano G."/>
            <person name="Paoli F."/>
            <person name="Bruttini M."/>
            <person name="Carapelli A."/>
            <person name="Frati F."/>
            <person name="Nardi F."/>
        </authorList>
    </citation>
    <scope>NUCLEOTIDE SEQUENCE [LARGE SCALE GENOMIC DNA]</scope>
    <source>
        <strain evidence="1">DMR45628</strain>
    </source>
</reference>
<gene>
    <name evidence="1" type="ORF">QE152_g35257</name>
</gene>
<protein>
    <recommendedName>
        <fullName evidence="3">HTH CENPB-type domain-containing protein</fullName>
    </recommendedName>
</protein>
<evidence type="ECO:0008006" key="3">
    <source>
        <dbReference type="Google" id="ProtNLM"/>
    </source>
</evidence>
<dbReference type="Proteomes" id="UP001458880">
    <property type="component" value="Unassembled WGS sequence"/>
</dbReference>
<name>A0AAW1IF95_POPJA</name>
<dbReference type="AlphaFoldDB" id="A0AAW1IF95"/>
<evidence type="ECO:0000313" key="2">
    <source>
        <dbReference type="Proteomes" id="UP001458880"/>
    </source>
</evidence>
<proteinExistence type="predicted"/>
<sequence>MCNRTTARFLCVHKNWLEGKVFIEGLHPVSNVQEGTAVLTPPTEKDAVTSKGRPTKRFAACNESTKRKKIQHLLKCSREELTMATQMKLREEGERDAARLVKMVSGPNNSAIKATTIKKLIACPTKLPTKLSVEKALALYIDNKFTKEQYMLYTIQQISKELNANIYPSYENLLTAKKECYPNNILITDISAEINLQSLLNHTIHRLVTAQIEVLESRIEDYDPTSISIIFKWGCDGASGHSCYKQAFENSDCDDSFLFIISLVPLRMSATSTENNNQIVLWQNPIPSSTKYCRPIKIMFHKETADFTRAEVGKIKAQIEDLVPANVEIRGQRCSIHPRLLLTMIDGKICSTLTHISGQNCHICGATPKLMNNLEEVRRRPVDEESLELGMSSLHAWIKCFECLLPIAYSLDIKTWQIKKAVKEFLEKNPRPNPFANNCAGDGWYKSFLRRHPEISVRMYVRSCYCC</sequence>
<accession>A0AAW1IF95</accession>
<organism evidence="1 2">
    <name type="scientific">Popillia japonica</name>
    <name type="common">Japanese beetle</name>
    <dbReference type="NCBI Taxonomy" id="7064"/>
    <lineage>
        <taxon>Eukaryota</taxon>
        <taxon>Metazoa</taxon>
        <taxon>Ecdysozoa</taxon>
        <taxon>Arthropoda</taxon>
        <taxon>Hexapoda</taxon>
        <taxon>Insecta</taxon>
        <taxon>Pterygota</taxon>
        <taxon>Neoptera</taxon>
        <taxon>Endopterygota</taxon>
        <taxon>Coleoptera</taxon>
        <taxon>Polyphaga</taxon>
        <taxon>Scarabaeiformia</taxon>
        <taxon>Scarabaeidae</taxon>
        <taxon>Rutelinae</taxon>
        <taxon>Popillia</taxon>
    </lineage>
</organism>
<evidence type="ECO:0000313" key="1">
    <source>
        <dbReference type="EMBL" id="KAK9688525.1"/>
    </source>
</evidence>